<dbReference type="Pfam" id="PF26130">
    <property type="entry name" value="PB1-like"/>
    <property type="match status" value="1"/>
</dbReference>
<evidence type="ECO:0000259" key="1">
    <source>
        <dbReference type="Pfam" id="PF26130"/>
    </source>
</evidence>
<proteinExistence type="predicted"/>
<accession>A0AA35Z2G5</accession>
<dbReference type="Proteomes" id="UP001177003">
    <property type="component" value="Chromosome 5"/>
</dbReference>
<name>A0AA35Z2G5_LACSI</name>
<evidence type="ECO:0000313" key="3">
    <source>
        <dbReference type="Proteomes" id="UP001177003"/>
    </source>
</evidence>
<gene>
    <name evidence="2" type="ORF">LSALG_LOCUS23976</name>
</gene>
<evidence type="ECO:0000313" key="2">
    <source>
        <dbReference type="EMBL" id="CAI9284448.1"/>
    </source>
</evidence>
<protein>
    <recommendedName>
        <fullName evidence="1">PB1-like domain-containing protein</fullName>
    </recommendedName>
</protein>
<reference evidence="2" key="1">
    <citation type="submission" date="2023-04" db="EMBL/GenBank/DDBJ databases">
        <authorList>
            <person name="Vijverberg K."/>
            <person name="Xiong W."/>
            <person name="Schranz E."/>
        </authorList>
    </citation>
    <scope>NUCLEOTIDE SEQUENCE</scope>
</reference>
<dbReference type="InterPro" id="IPR058594">
    <property type="entry name" value="PB1-like_dom_pln"/>
</dbReference>
<sequence length="204" mass="23838">MMTLETLNWEVRNSSAHLDLYDIYGSENKKYFSIMLNHGGSFLYYPNRDYFGGVIDHVDFINVETFYAEVFHNILTSFGYDVDRTFAYSLVSFAPLDVGLNKLESWKDFLNFVKKVKTDVFFCVQQIYLEHNQTTVTTFYPQTLNFATNSYLCTILYSMVASNSKITVWEARIILFGKLSFWINVDKLIKALEYIKFQVNLLGK</sequence>
<keyword evidence="3" id="KW-1185">Reference proteome</keyword>
<dbReference type="EMBL" id="OX465081">
    <property type="protein sequence ID" value="CAI9284448.1"/>
    <property type="molecule type" value="Genomic_DNA"/>
</dbReference>
<feature type="domain" description="PB1-like" evidence="1">
    <location>
        <begin position="30"/>
        <end position="130"/>
    </location>
</feature>
<organism evidence="2 3">
    <name type="scientific">Lactuca saligna</name>
    <name type="common">Willowleaf lettuce</name>
    <dbReference type="NCBI Taxonomy" id="75948"/>
    <lineage>
        <taxon>Eukaryota</taxon>
        <taxon>Viridiplantae</taxon>
        <taxon>Streptophyta</taxon>
        <taxon>Embryophyta</taxon>
        <taxon>Tracheophyta</taxon>
        <taxon>Spermatophyta</taxon>
        <taxon>Magnoliopsida</taxon>
        <taxon>eudicotyledons</taxon>
        <taxon>Gunneridae</taxon>
        <taxon>Pentapetalae</taxon>
        <taxon>asterids</taxon>
        <taxon>campanulids</taxon>
        <taxon>Asterales</taxon>
        <taxon>Asteraceae</taxon>
        <taxon>Cichorioideae</taxon>
        <taxon>Cichorieae</taxon>
        <taxon>Lactucinae</taxon>
        <taxon>Lactuca</taxon>
    </lineage>
</organism>
<dbReference type="AlphaFoldDB" id="A0AA35Z2G5"/>